<evidence type="ECO:0000256" key="1">
    <source>
        <dbReference type="ARBA" id="ARBA00004496"/>
    </source>
</evidence>
<dbReference type="PANTHER" id="PTHR17490">
    <property type="entry name" value="SUA5"/>
    <property type="match status" value="1"/>
</dbReference>
<dbReference type="GO" id="GO:0061710">
    <property type="term" value="F:L-threonylcarbamoyladenylate synthase"/>
    <property type="evidence" value="ECO:0007669"/>
    <property type="project" value="UniProtKB-EC"/>
</dbReference>
<dbReference type="InterPro" id="IPR050156">
    <property type="entry name" value="TC-AMP_synthase_SUA5"/>
</dbReference>
<evidence type="ECO:0000256" key="5">
    <source>
        <dbReference type="ARBA" id="ARBA00022679"/>
    </source>
</evidence>
<dbReference type="GO" id="GO:0006450">
    <property type="term" value="P:regulation of translational fidelity"/>
    <property type="evidence" value="ECO:0007669"/>
    <property type="project" value="TreeGrafter"/>
</dbReference>
<dbReference type="PROSITE" id="PS51163">
    <property type="entry name" value="YRDC"/>
    <property type="match status" value="1"/>
</dbReference>
<evidence type="ECO:0000313" key="14">
    <source>
        <dbReference type="Proteomes" id="UP000006810"/>
    </source>
</evidence>
<evidence type="ECO:0000259" key="12">
    <source>
        <dbReference type="PROSITE" id="PS51163"/>
    </source>
</evidence>
<dbReference type="GO" id="GO:0008033">
    <property type="term" value="P:tRNA processing"/>
    <property type="evidence" value="ECO:0007669"/>
    <property type="project" value="UniProtKB-KW"/>
</dbReference>
<dbReference type="SUPFAM" id="SSF55821">
    <property type="entry name" value="YrdC/RibB"/>
    <property type="match status" value="1"/>
</dbReference>
<name>C4XEP5_MYCFP</name>
<evidence type="ECO:0000256" key="9">
    <source>
        <dbReference type="ARBA" id="ARBA00022840"/>
    </source>
</evidence>
<keyword evidence="9" id="KW-0067">ATP-binding</keyword>
<dbReference type="EC" id="2.7.7.87" evidence="3"/>
<keyword evidence="5" id="KW-0808">Transferase</keyword>
<comment type="similarity">
    <text evidence="2">Belongs to the SUA5 family.</text>
</comment>
<evidence type="ECO:0000256" key="11">
    <source>
        <dbReference type="ARBA" id="ARBA00048366"/>
    </source>
</evidence>
<evidence type="ECO:0000313" key="13">
    <source>
        <dbReference type="EMBL" id="BAH69617.1"/>
    </source>
</evidence>
<comment type="subcellular location">
    <subcellularLocation>
        <location evidence="1">Cytoplasm</location>
    </subcellularLocation>
</comment>
<dbReference type="AlphaFoldDB" id="C4XEP5"/>
<dbReference type="PANTHER" id="PTHR17490:SF16">
    <property type="entry name" value="THREONYLCARBAMOYL-AMP SYNTHASE"/>
    <property type="match status" value="1"/>
</dbReference>
<reference evidence="13 14" key="1">
    <citation type="journal article" date="2009" name="Curr. Microbiol.">
        <title>Molecular cloning and expression of a novel cholinephosphotransferase involved in glycoglycerophospholipid biosynthesis of Mycoplasma fermentans.</title>
        <authorList>
            <person name="Ishida N."/>
            <person name="Irikura D."/>
            <person name="Matsuda K."/>
            <person name="Sato S."/>
            <person name="Asano K."/>
        </authorList>
    </citation>
    <scope>NUCLEOTIDE SEQUENCE [LARGE SCALE GENOMIC DNA]</scope>
    <source>
        <strain evidence="14">ATCC 19989 / NBRC 14854 / NCTC 10117 / PG18</strain>
    </source>
</reference>
<sequence length="166" mass="19033">MLLIHLKNKLYNWNTMNFEKIFICTTDTVTGIGGPICQETLDALYYLKKRPKSKKIMILVASLKQAQSFKEWTKEANDLALKYWPGAYSIITNNQGFRMPNNKKLLEFLEKNGPMYVTSANVSTQEPIDIKDAHKVFPEVKNVYNFGKGKGVASHIIDAQSNEWLR</sequence>
<proteinExistence type="inferred from homology"/>
<dbReference type="eggNOG" id="COG0009">
    <property type="taxonomic scope" value="Bacteria"/>
</dbReference>
<dbReference type="Proteomes" id="UP000006810">
    <property type="component" value="Chromosome"/>
</dbReference>
<keyword evidence="8" id="KW-0547">Nucleotide-binding</keyword>
<evidence type="ECO:0000256" key="10">
    <source>
        <dbReference type="ARBA" id="ARBA00029774"/>
    </source>
</evidence>
<keyword evidence="7" id="KW-0548">Nucleotidyltransferase</keyword>
<gene>
    <name evidence="13" type="ordered locus">MBIO_0352</name>
</gene>
<dbReference type="PATRIC" id="fig|496833.3.peg.781"/>
<dbReference type="Gene3D" id="3.90.870.10">
    <property type="entry name" value="DHBP synthase"/>
    <property type="match status" value="1"/>
</dbReference>
<dbReference type="KEGG" id="mfp:MBIO_0352"/>
<evidence type="ECO:0000256" key="3">
    <source>
        <dbReference type="ARBA" id="ARBA00012584"/>
    </source>
</evidence>
<organism evidence="13 14">
    <name type="scientific">Mycoplasmopsis fermentans (strain ATCC 19989 / NBRC 14854 / NCTC 10117 / PG18)</name>
    <name type="common">Mycoplasma fermentans</name>
    <dbReference type="NCBI Taxonomy" id="496833"/>
    <lineage>
        <taxon>Bacteria</taxon>
        <taxon>Bacillati</taxon>
        <taxon>Mycoplasmatota</taxon>
        <taxon>Mycoplasmoidales</taxon>
        <taxon>Metamycoplasmataceae</taxon>
        <taxon>Mycoplasmopsis</taxon>
    </lineage>
</organism>
<dbReference type="GO" id="GO:0003725">
    <property type="term" value="F:double-stranded RNA binding"/>
    <property type="evidence" value="ECO:0007669"/>
    <property type="project" value="InterPro"/>
</dbReference>
<dbReference type="HOGENOM" id="CLU_031397_3_2_14"/>
<evidence type="ECO:0000256" key="8">
    <source>
        <dbReference type="ARBA" id="ARBA00022741"/>
    </source>
</evidence>
<comment type="catalytic activity">
    <reaction evidence="11">
        <text>L-threonine + hydrogencarbonate + ATP = L-threonylcarbamoyladenylate + diphosphate + H2O</text>
        <dbReference type="Rhea" id="RHEA:36407"/>
        <dbReference type="ChEBI" id="CHEBI:15377"/>
        <dbReference type="ChEBI" id="CHEBI:17544"/>
        <dbReference type="ChEBI" id="CHEBI:30616"/>
        <dbReference type="ChEBI" id="CHEBI:33019"/>
        <dbReference type="ChEBI" id="CHEBI:57926"/>
        <dbReference type="ChEBI" id="CHEBI:73682"/>
        <dbReference type="EC" id="2.7.7.87"/>
    </reaction>
</comment>
<keyword evidence="4" id="KW-0963">Cytoplasm</keyword>
<dbReference type="GO" id="GO:0000049">
    <property type="term" value="F:tRNA binding"/>
    <property type="evidence" value="ECO:0007669"/>
    <property type="project" value="TreeGrafter"/>
</dbReference>
<accession>C4XEP5</accession>
<keyword evidence="14" id="KW-1185">Reference proteome</keyword>
<dbReference type="InterPro" id="IPR017945">
    <property type="entry name" value="DHBP_synth_RibB-like_a/b_dom"/>
</dbReference>
<evidence type="ECO:0000256" key="2">
    <source>
        <dbReference type="ARBA" id="ARBA00007663"/>
    </source>
</evidence>
<dbReference type="Pfam" id="PF01300">
    <property type="entry name" value="Sua5_yciO_yrdC"/>
    <property type="match status" value="1"/>
</dbReference>
<protein>
    <recommendedName>
        <fullName evidence="10">L-threonylcarbamoyladenylate synthase</fullName>
        <ecNumber evidence="3">2.7.7.87</ecNumber>
    </recommendedName>
    <alternativeName>
        <fullName evidence="10">L-threonylcarbamoyladenylate synthase</fullName>
    </alternativeName>
</protein>
<dbReference type="EMBL" id="AP009608">
    <property type="protein sequence ID" value="BAH69617.1"/>
    <property type="molecule type" value="Genomic_DNA"/>
</dbReference>
<dbReference type="GO" id="GO:0005737">
    <property type="term" value="C:cytoplasm"/>
    <property type="evidence" value="ECO:0007669"/>
    <property type="project" value="UniProtKB-SubCell"/>
</dbReference>
<evidence type="ECO:0000256" key="7">
    <source>
        <dbReference type="ARBA" id="ARBA00022695"/>
    </source>
</evidence>
<feature type="domain" description="YrdC-like" evidence="12">
    <location>
        <begin position="1"/>
        <end position="166"/>
    </location>
</feature>
<dbReference type="InterPro" id="IPR006070">
    <property type="entry name" value="Sua5-like_dom"/>
</dbReference>
<evidence type="ECO:0000256" key="4">
    <source>
        <dbReference type="ARBA" id="ARBA00022490"/>
    </source>
</evidence>
<keyword evidence="6" id="KW-0819">tRNA processing</keyword>
<evidence type="ECO:0000256" key="6">
    <source>
        <dbReference type="ARBA" id="ARBA00022694"/>
    </source>
</evidence>
<dbReference type="GO" id="GO:0005524">
    <property type="term" value="F:ATP binding"/>
    <property type="evidence" value="ECO:0007669"/>
    <property type="project" value="UniProtKB-KW"/>
</dbReference>